<protein>
    <submittedName>
        <fullName evidence="1">Armadillo-like helical protein</fullName>
    </submittedName>
</protein>
<evidence type="ECO:0000313" key="1">
    <source>
        <dbReference type="EMBL" id="KAF5785278.1"/>
    </source>
</evidence>
<dbReference type="Proteomes" id="UP000215914">
    <property type="component" value="Unassembled WGS sequence"/>
</dbReference>
<accession>A0A9K3HVH6</accession>
<dbReference type="Gramene" id="mRNA:HanXRQr2_Chr10g0426751">
    <property type="protein sequence ID" value="mRNA:HanXRQr2_Chr10g0426751"/>
    <property type="gene ID" value="HanXRQr2_Chr10g0426751"/>
</dbReference>
<dbReference type="EMBL" id="MNCJ02000325">
    <property type="protein sequence ID" value="KAF5785278.1"/>
    <property type="molecule type" value="Genomic_DNA"/>
</dbReference>
<evidence type="ECO:0000313" key="2">
    <source>
        <dbReference type="Proteomes" id="UP000215914"/>
    </source>
</evidence>
<proteinExistence type="predicted"/>
<comment type="caution">
    <text evidence="1">The sequence shown here is derived from an EMBL/GenBank/DDBJ whole genome shotgun (WGS) entry which is preliminary data.</text>
</comment>
<dbReference type="Gene3D" id="1.25.10.10">
    <property type="entry name" value="Leucine-rich Repeat Variant"/>
    <property type="match status" value="1"/>
</dbReference>
<dbReference type="AlphaFoldDB" id="A0A9K3HVH6"/>
<reference evidence="1" key="2">
    <citation type="submission" date="2020-06" db="EMBL/GenBank/DDBJ databases">
        <title>Helianthus annuus Genome sequencing and assembly Release 2.</title>
        <authorList>
            <person name="Gouzy J."/>
            <person name="Langlade N."/>
            <person name="Munos S."/>
        </authorList>
    </citation>
    <scope>NUCLEOTIDE SEQUENCE</scope>
    <source>
        <tissue evidence="1">Leaves</tissue>
    </source>
</reference>
<reference evidence="1" key="1">
    <citation type="journal article" date="2017" name="Nature">
        <title>The sunflower genome provides insights into oil metabolism, flowering and Asterid evolution.</title>
        <authorList>
            <person name="Badouin H."/>
            <person name="Gouzy J."/>
            <person name="Grassa C.J."/>
            <person name="Murat F."/>
            <person name="Staton S.E."/>
            <person name="Cottret L."/>
            <person name="Lelandais-Briere C."/>
            <person name="Owens G.L."/>
            <person name="Carrere S."/>
            <person name="Mayjonade B."/>
            <person name="Legrand L."/>
            <person name="Gill N."/>
            <person name="Kane N.C."/>
            <person name="Bowers J.E."/>
            <person name="Hubner S."/>
            <person name="Bellec A."/>
            <person name="Berard A."/>
            <person name="Berges H."/>
            <person name="Blanchet N."/>
            <person name="Boniface M.C."/>
            <person name="Brunel D."/>
            <person name="Catrice O."/>
            <person name="Chaidir N."/>
            <person name="Claudel C."/>
            <person name="Donnadieu C."/>
            <person name="Faraut T."/>
            <person name="Fievet G."/>
            <person name="Helmstetter N."/>
            <person name="King M."/>
            <person name="Knapp S.J."/>
            <person name="Lai Z."/>
            <person name="Le Paslier M.C."/>
            <person name="Lippi Y."/>
            <person name="Lorenzon L."/>
            <person name="Mandel J.R."/>
            <person name="Marage G."/>
            <person name="Marchand G."/>
            <person name="Marquand E."/>
            <person name="Bret-Mestries E."/>
            <person name="Morien E."/>
            <person name="Nambeesan S."/>
            <person name="Nguyen T."/>
            <person name="Pegot-Espagnet P."/>
            <person name="Pouilly N."/>
            <person name="Raftis F."/>
            <person name="Sallet E."/>
            <person name="Schiex T."/>
            <person name="Thomas J."/>
            <person name="Vandecasteele C."/>
            <person name="Vares D."/>
            <person name="Vear F."/>
            <person name="Vautrin S."/>
            <person name="Crespi M."/>
            <person name="Mangin B."/>
            <person name="Burke J.M."/>
            <person name="Salse J."/>
            <person name="Munos S."/>
            <person name="Vincourt P."/>
            <person name="Rieseberg L.H."/>
            <person name="Langlade N.B."/>
        </authorList>
    </citation>
    <scope>NUCLEOTIDE SEQUENCE</scope>
    <source>
        <tissue evidence="1">Leaves</tissue>
    </source>
</reference>
<keyword evidence="2" id="KW-1185">Reference proteome</keyword>
<gene>
    <name evidence="1" type="ORF">HanXRQr2_Chr10g0426751</name>
</gene>
<organism evidence="1 2">
    <name type="scientific">Helianthus annuus</name>
    <name type="common">Common sunflower</name>
    <dbReference type="NCBI Taxonomy" id="4232"/>
    <lineage>
        <taxon>Eukaryota</taxon>
        <taxon>Viridiplantae</taxon>
        <taxon>Streptophyta</taxon>
        <taxon>Embryophyta</taxon>
        <taxon>Tracheophyta</taxon>
        <taxon>Spermatophyta</taxon>
        <taxon>Magnoliopsida</taxon>
        <taxon>eudicotyledons</taxon>
        <taxon>Gunneridae</taxon>
        <taxon>Pentapetalae</taxon>
        <taxon>asterids</taxon>
        <taxon>campanulids</taxon>
        <taxon>Asterales</taxon>
        <taxon>Asteraceae</taxon>
        <taxon>Asteroideae</taxon>
        <taxon>Heliantheae alliance</taxon>
        <taxon>Heliantheae</taxon>
        <taxon>Helianthus</taxon>
    </lineage>
</organism>
<dbReference type="InterPro" id="IPR011989">
    <property type="entry name" value="ARM-like"/>
</dbReference>
<name>A0A9K3HVH6_HELAN</name>
<sequence>MGLWHMILQLRKRALTNPAITVVFCMGVVGHGVPPFGSPKGWNPSPSVFIPALRTVGNICIIEHGALPCLLSLLANNHKKKHQIRSLLDNLKHHGWKQITNLVCNRSWVNHSPGPSP</sequence>